<dbReference type="Proteomes" id="UP001596620">
    <property type="component" value="Unassembled WGS sequence"/>
</dbReference>
<evidence type="ECO:0000256" key="2">
    <source>
        <dbReference type="ARBA" id="ARBA00022723"/>
    </source>
</evidence>
<comment type="similarity">
    <text evidence="1">Belongs to the DinB family.</text>
</comment>
<dbReference type="InterPro" id="IPR034660">
    <property type="entry name" value="DinB/YfiT-like"/>
</dbReference>
<protein>
    <submittedName>
        <fullName evidence="3">DinB family protein</fullName>
    </submittedName>
</protein>
<gene>
    <name evidence="3" type="ORF">ACFQU8_07575</name>
</gene>
<evidence type="ECO:0000313" key="3">
    <source>
        <dbReference type="EMBL" id="MFC7747094.1"/>
    </source>
</evidence>
<dbReference type="InterPro" id="IPR007837">
    <property type="entry name" value="DinB"/>
</dbReference>
<evidence type="ECO:0000256" key="1">
    <source>
        <dbReference type="ARBA" id="ARBA00008635"/>
    </source>
</evidence>
<dbReference type="Pfam" id="PF05163">
    <property type="entry name" value="DinB"/>
    <property type="match status" value="1"/>
</dbReference>
<reference evidence="4" key="1">
    <citation type="journal article" date="2019" name="Int. J. Syst. Evol. Microbiol.">
        <title>The Global Catalogue of Microorganisms (GCM) 10K type strain sequencing project: providing services to taxonomists for standard genome sequencing and annotation.</title>
        <authorList>
            <consortium name="The Broad Institute Genomics Platform"/>
            <consortium name="The Broad Institute Genome Sequencing Center for Infectious Disease"/>
            <person name="Wu L."/>
            <person name="Ma J."/>
        </authorList>
    </citation>
    <scope>NUCLEOTIDE SEQUENCE [LARGE SCALE GENOMIC DNA]</scope>
    <source>
        <strain evidence="4">JCM 30234</strain>
    </source>
</reference>
<organism evidence="3 4">
    <name type="scientific">Lentibacillus kimchii</name>
    <dbReference type="NCBI Taxonomy" id="1542911"/>
    <lineage>
        <taxon>Bacteria</taxon>
        <taxon>Bacillati</taxon>
        <taxon>Bacillota</taxon>
        <taxon>Bacilli</taxon>
        <taxon>Bacillales</taxon>
        <taxon>Bacillaceae</taxon>
        <taxon>Lentibacillus</taxon>
    </lineage>
</organism>
<keyword evidence="4" id="KW-1185">Reference proteome</keyword>
<keyword evidence="2" id="KW-0479">Metal-binding</keyword>
<dbReference type="EMBL" id="JBHTGR010000015">
    <property type="protein sequence ID" value="MFC7747094.1"/>
    <property type="molecule type" value="Genomic_DNA"/>
</dbReference>
<dbReference type="SUPFAM" id="SSF109854">
    <property type="entry name" value="DinB/YfiT-like putative metalloenzymes"/>
    <property type="match status" value="1"/>
</dbReference>
<accession>A0ABW2UT69</accession>
<sequence>MSNAMDGAVNGWLQHRMVLDDLLALVDDAHLHYRPWEGAMSLGELTIHLVTTTHKFMTGIKKGEFDEPPNVGDYQTIDELRTIVQHYTDQTQEEISSIFTWQMKGYVLYGDMRAPGTYWFSHAIDYEVHNKGQLFTYLHLIGVKDLPKFIRRPDEM</sequence>
<dbReference type="Gene3D" id="1.20.120.450">
    <property type="entry name" value="dinb family like domain"/>
    <property type="match status" value="1"/>
</dbReference>
<dbReference type="RefSeq" id="WP_382358614.1">
    <property type="nucleotide sequence ID" value="NZ_JBHTGR010000015.1"/>
</dbReference>
<name>A0ABW2UT69_9BACI</name>
<comment type="caution">
    <text evidence="3">The sequence shown here is derived from an EMBL/GenBank/DDBJ whole genome shotgun (WGS) entry which is preliminary data.</text>
</comment>
<proteinExistence type="inferred from homology"/>
<evidence type="ECO:0000313" key="4">
    <source>
        <dbReference type="Proteomes" id="UP001596620"/>
    </source>
</evidence>